<comment type="similarity">
    <text evidence="4">Belongs to the protein kinase superfamily. Ser/Thr protein kinase family. CDPK subfamily.</text>
</comment>
<proteinExistence type="inferred from homology"/>
<keyword evidence="1" id="KW-0723">Serine/threonine-protein kinase</keyword>
<dbReference type="SUPFAM" id="SSF56112">
    <property type="entry name" value="Protein kinase-like (PK-like)"/>
    <property type="match status" value="1"/>
</dbReference>
<feature type="region of interest" description="Disordered" evidence="7">
    <location>
        <begin position="227"/>
        <end position="249"/>
    </location>
</feature>
<keyword evidence="3 5" id="KW-0067">ATP-binding</keyword>
<sequence length="715" mass="78333">MGLWKNIKSVASGACKVAAVAADTGLFAGVPVVSTVLNVASSVAGKIEEREQTDATLETVHGMLSGIAPVIAQVGEAAELGGTPPALIGALQAMRVTMEDVQKEVDSYVNTWTGLKYVVAKGAEEELQSCLRILDKQLHLVSMATTGQTYVEVLKSQGMLEELRLGVFGTDKHLAKIRDKMATSEQMDAMGRRMMDKLKAVSSAQAEMNAKLDDAGKERAEMNEKLGRGQAAMDGKLDAAGKERAEMNEKLDRGQAEIKEKLDGLAASQDKRQRAKRERREALEDAEIPEADIVLDLSATLGAGGFAKVFKGLYKKTPVAIKVIDTASIMIPELRKLHLVFVNEVGIMRKLSHPSIIGIWGCCTTVSNKLYIVLELAPRGSLRKILNEFGGKLKMSWKLSIIEAMAQGMAYIYSRNPQVEHRDIKAANVLIMYDWTPKLTDFGLSKSDISHTSSSMTAAGVAGTPTHMSPEAYDDEMPFTEKCDVYSFGMTAWEIVTESTPFQGLKPLQIMKKVCMKGERPSTEGFDEDTKKLVEMCWAQEPDERLTFQEIEKITGPLVPDPVELPDGSGEARLNKETSFTRIRLEGDLERARRAKEQELEQQQQQFEKERQALLERLAATSPTMRRSSSSAKGVDDVDALWADIKVDAGAEGGSVRVGDALIDAVEGLLLDGEDVPDRDTLFSLMDTKNNGVVSRSEFKKFIGKWKTTGLDMVA</sequence>
<organism evidence="10 11">
    <name type="scientific">Tetraparma gracilis</name>
    <dbReference type="NCBI Taxonomy" id="2962635"/>
    <lineage>
        <taxon>Eukaryota</taxon>
        <taxon>Sar</taxon>
        <taxon>Stramenopiles</taxon>
        <taxon>Ochrophyta</taxon>
        <taxon>Bolidophyceae</taxon>
        <taxon>Parmales</taxon>
        <taxon>Triparmaceae</taxon>
        <taxon>Tetraparma</taxon>
    </lineage>
</organism>
<evidence type="ECO:0000259" key="8">
    <source>
        <dbReference type="PROSITE" id="PS50011"/>
    </source>
</evidence>
<dbReference type="PANTHER" id="PTHR44329">
    <property type="entry name" value="SERINE/THREONINE-PROTEIN KINASE TNNI3K-RELATED"/>
    <property type="match status" value="1"/>
</dbReference>
<comment type="caution">
    <text evidence="10">The sequence shown here is derived from an EMBL/GenBank/DDBJ whole genome shotgun (WGS) entry which is preliminary data.</text>
</comment>
<dbReference type="PROSITE" id="PS50011">
    <property type="entry name" value="PROTEIN_KINASE_DOM"/>
    <property type="match status" value="1"/>
</dbReference>
<evidence type="ECO:0008006" key="12">
    <source>
        <dbReference type="Google" id="ProtNLM"/>
    </source>
</evidence>
<feature type="binding site" evidence="5">
    <location>
        <position position="322"/>
    </location>
    <ligand>
        <name>ATP</name>
        <dbReference type="ChEBI" id="CHEBI:30616"/>
    </ligand>
</feature>
<name>A0ABQ6MSI3_9STRA</name>
<feature type="domain" description="Protein kinase" evidence="8">
    <location>
        <begin position="295"/>
        <end position="559"/>
    </location>
</feature>
<dbReference type="CDD" id="cd13999">
    <property type="entry name" value="STKc_MAP3K-like"/>
    <property type="match status" value="1"/>
</dbReference>
<dbReference type="PROSITE" id="PS00108">
    <property type="entry name" value="PROTEIN_KINASE_ST"/>
    <property type="match status" value="1"/>
</dbReference>
<evidence type="ECO:0000256" key="3">
    <source>
        <dbReference type="ARBA" id="ARBA00022840"/>
    </source>
</evidence>
<dbReference type="InterPro" id="IPR008271">
    <property type="entry name" value="Ser/Thr_kinase_AS"/>
</dbReference>
<feature type="region of interest" description="Disordered" evidence="7">
    <location>
        <begin position="262"/>
        <end position="281"/>
    </location>
</feature>
<dbReference type="Pfam" id="PF07714">
    <property type="entry name" value="PK_Tyr_Ser-Thr"/>
    <property type="match status" value="1"/>
</dbReference>
<evidence type="ECO:0000256" key="5">
    <source>
        <dbReference type="PROSITE-ProRule" id="PRU10141"/>
    </source>
</evidence>
<keyword evidence="1" id="KW-0418">Kinase</keyword>
<evidence type="ECO:0000256" key="7">
    <source>
        <dbReference type="SAM" id="MobiDB-lite"/>
    </source>
</evidence>
<evidence type="ECO:0000256" key="6">
    <source>
        <dbReference type="SAM" id="Coils"/>
    </source>
</evidence>
<feature type="compositionally biased region" description="Basic and acidic residues" evidence="7">
    <location>
        <begin position="235"/>
        <end position="249"/>
    </location>
</feature>
<evidence type="ECO:0000256" key="4">
    <source>
        <dbReference type="ARBA" id="ARBA00024334"/>
    </source>
</evidence>
<evidence type="ECO:0000259" key="9">
    <source>
        <dbReference type="PROSITE" id="PS50222"/>
    </source>
</evidence>
<protein>
    <recommendedName>
        <fullName evidence="12">Calmodulin</fullName>
    </recommendedName>
</protein>
<dbReference type="Proteomes" id="UP001165060">
    <property type="component" value="Unassembled WGS sequence"/>
</dbReference>
<dbReference type="InterPro" id="IPR011009">
    <property type="entry name" value="Kinase-like_dom_sf"/>
</dbReference>
<keyword evidence="11" id="KW-1185">Reference proteome</keyword>
<dbReference type="PROSITE" id="PS00107">
    <property type="entry name" value="PROTEIN_KINASE_ATP"/>
    <property type="match status" value="1"/>
</dbReference>
<accession>A0ABQ6MSI3</accession>
<evidence type="ECO:0000313" key="11">
    <source>
        <dbReference type="Proteomes" id="UP001165060"/>
    </source>
</evidence>
<evidence type="ECO:0000256" key="2">
    <source>
        <dbReference type="ARBA" id="ARBA00022741"/>
    </source>
</evidence>
<dbReference type="Gene3D" id="1.10.510.10">
    <property type="entry name" value="Transferase(Phosphotransferase) domain 1"/>
    <property type="match status" value="1"/>
</dbReference>
<dbReference type="PROSITE" id="PS50222">
    <property type="entry name" value="EF_HAND_2"/>
    <property type="match status" value="1"/>
</dbReference>
<dbReference type="PRINTS" id="PR00109">
    <property type="entry name" value="TYRKINASE"/>
</dbReference>
<dbReference type="SMART" id="SM00220">
    <property type="entry name" value="S_TKc"/>
    <property type="match status" value="1"/>
</dbReference>
<dbReference type="InterPro" id="IPR001245">
    <property type="entry name" value="Ser-Thr/Tyr_kinase_cat_dom"/>
</dbReference>
<evidence type="ECO:0000256" key="1">
    <source>
        <dbReference type="ARBA" id="ARBA00022527"/>
    </source>
</evidence>
<dbReference type="InterPro" id="IPR017441">
    <property type="entry name" value="Protein_kinase_ATP_BS"/>
</dbReference>
<dbReference type="InterPro" id="IPR000719">
    <property type="entry name" value="Prot_kinase_dom"/>
</dbReference>
<feature type="non-terminal residue" evidence="10">
    <location>
        <position position="715"/>
    </location>
</feature>
<gene>
    <name evidence="10" type="ORF">TeGR_g6943</name>
</gene>
<feature type="domain" description="EF-hand" evidence="9">
    <location>
        <begin position="674"/>
        <end position="709"/>
    </location>
</feature>
<dbReference type="EMBL" id="BRYB01000502">
    <property type="protein sequence ID" value="GMI31316.1"/>
    <property type="molecule type" value="Genomic_DNA"/>
</dbReference>
<keyword evidence="6" id="KW-0175">Coiled coil</keyword>
<reference evidence="10 11" key="1">
    <citation type="journal article" date="2023" name="Commun. Biol.">
        <title>Genome analysis of Parmales, the sister group of diatoms, reveals the evolutionary specialization of diatoms from phago-mixotrophs to photoautotrophs.</title>
        <authorList>
            <person name="Ban H."/>
            <person name="Sato S."/>
            <person name="Yoshikawa S."/>
            <person name="Yamada K."/>
            <person name="Nakamura Y."/>
            <person name="Ichinomiya M."/>
            <person name="Sato N."/>
            <person name="Blanc-Mathieu R."/>
            <person name="Endo H."/>
            <person name="Kuwata A."/>
            <person name="Ogata H."/>
        </authorList>
    </citation>
    <scope>NUCLEOTIDE SEQUENCE [LARGE SCALE GENOMIC DNA]</scope>
</reference>
<dbReference type="InterPro" id="IPR002048">
    <property type="entry name" value="EF_hand_dom"/>
</dbReference>
<keyword evidence="1" id="KW-0808">Transferase</keyword>
<evidence type="ECO:0000313" key="10">
    <source>
        <dbReference type="EMBL" id="GMI31316.1"/>
    </source>
</evidence>
<dbReference type="InterPro" id="IPR051681">
    <property type="entry name" value="Ser/Thr_Kinases-Pseudokinases"/>
</dbReference>
<feature type="coiled-coil region" evidence="6">
    <location>
        <begin position="582"/>
        <end position="617"/>
    </location>
</feature>
<keyword evidence="2 5" id="KW-0547">Nucleotide-binding</keyword>